<gene>
    <name evidence="4" type="ORF">PENARI_c019G10936</name>
</gene>
<dbReference type="GO" id="GO:0016846">
    <property type="term" value="F:carbon-sulfur lyase activity"/>
    <property type="evidence" value="ECO:0007669"/>
    <property type="project" value="TreeGrafter"/>
</dbReference>
<dbReference type="Pfam" id="PF01053">
    <property type="entry name" value="Cys_Met_Meta_PP"/>
    <property type="match status" value="1"/>
</dbReference>
<dbReference type="InterPro" id="IPR015424">
    <property type="entry name" value="PyrdxlP-dep_Trfase"/>
</dbReference>
<dbReference type="PANTHER" id="PTHR11808:SF35">
    <property type="entry name" value="CYSTATHIONINE GAMMA-SYNTHASE (AFU_ORTHOLOGUE AFUA_7G01590)"/>
    <property type="match status" value="1"/>
</dbReference>
<evidence type="ECO:0000313" key="4">
    <source>
        <dbReference type="EMBL" id="OGE49936.1"/>
    </source>
</evidence>
<dbReference type="SUPFAM" id="SSF54285">
    <property type="entry name" value="MoaD/ThiS"/>
    <property type="match status" value="1"/>
</dbReference>
<dbReference type="GO" id="GO:0030170">
    <property type="term" value="F:pyridoxal phosphate binding"/>
    <property type="evidence" value="ECO:0007669"/>
    <property type="project" value="InterPro"/>
</dbReference>
<keyword evidence="2 3" id="KW-0663">Pyridoxal phosphate</keyword>
<dbReference type="Gene3D" id="3.10.20.30">
    <property type="match status" value="1"/>
</dbReference>
<dbReference type="RefSeq" id="XP_022485387.1">
    <property type="nucleotide sequence ID" value="XM_022634885.1"/>
</dbReference>
<dbReference type="PROSITE" id="PS00868">
    <property type="entry name" value="CYS_MET_METAB_PP"/>
    <property type="match status" value="1"/>
</dbReference>
<dbReference type="InterPro" id="IPR015421">
    <property type="entry name" value="PyrdxlP-dep_Trfase_major"/>
</dbReference>
<name>A0A1F5LA54_PENAI</name>
<dbReference type="STRING" id="1835702.A0A1F5LA54"/>
<keyword evidence="5" id="KW-1185">Reference proteome</keyword>
<evidence type="ECO:0000313" key="5">
    <source>
        <dbReference type="Proteomes" id="UP000177622"/>
    </source>
</evidence>
<dbReference type="InterPro" id="IPR054542">
    <property type="entry name" value="Cys_met_metab_PP"/>
</dbReference>
<dbReference type="Proteomes" id="UP000177622">
    <property type="component" value="Unassembled WGS sequence"/>
</dbReference>
<organism evidence="4 5">
    <name type="scientific">Penicillium arizonense</name>
    <dbReference type="NCBI Taxonomy" id="1835702"/>
    <lineage>
        <taxon>Eukaryota</taxon>
        <taxon>Fungi</taxon>
        <taxon>Dikarya</taxon>
        <taxon>Ascomycota</taxon>
        <taxon>Pezizomycotina</taxon>
        <taxon>Eurotiomycetes</taxon>
        <taxon>Eurotiomycetidae</taxon>
        <taxon>Eurotiales</taxon>
        <taxon>Aspergillaceae</taxon>
        <taxon>Penicillium</taxon>
    </lineage>
</organism>
<comment type="caution">
    <text evidence="4">The sequence shown here is derived from an EMBL/GenBank/DDBJ whole genome shotgun (WGS) entry which is preliminary data.</text>
</comment>
<dbReference type="AlphaFoldDB" id="A0A1F5LA54"/>
<reference evidence="4 5" key="1">
    <citation type="journal article" date="2016" name="Sci. Rep.">
        <title>Penicillium arizonense, a new, genome sequenced fungal species, reveals a high chemical diversity in secreted metabolites.</title>
        <authorList>
            <person name="Grijseels S."/>
            <person name="Nielsen J.C."/>
            <person name="Randelovic M."/>
            <person name="Nielsen J."/>
            <person name="Nielsen K.F."/>
            <person name="Workman M."/>
            <person name="Frisvad J.C."/>
        </authorList>
    </citation>
    <scope>NUCLEOTIDE SEQUENCE [LARGE SCALE GENOMIC DNA]</scope>
    <source>
        <strain evidence="4 5">CBS 141311</strain>
    </source>
</reference>
<dbReference type="InterPro" id="IPR003749">
    <property type="entry name" value="ThiS/MoaD-like"/>
</dbReference>
<evidence type="ECO:0000256" key="1">
    <source>
        <dbReference type="ARBA" id="ARBA00001933"/>
    </source>
</evidence>
<protein>
    <submittedName>
        <fullName evidence="4">Uncharacterized protein</fullName>
    </submittedName>
</protein>
<dbReference type="GO" id="GO:0019346">
    <property type="term" value="P:transsulfuration"/>
    <property type="evidence" value="ECO:0007669"/>
    <property type="project" value="InterPro"/>
</dbReference>
<dbReference type="GeneID" id="34579619"/>
<dbReference type="InterPro" id="IPR012675">
    <property type="entry name" value="Beta-grasp_dom_sf"/>
</dbReference>
<dbReference type="Pfam" id="PF02597">
    <property type="entry name" value="ThiS"/>
    <property type="match status" value="1"/>
</dbReference>
<sequence length="425" mass="46081">MSPDVPLVWYIITFSVHTIQEHSIMHSSETTGASTRSLHADDAFNIVTDVAPPIHVSTTFRYSDDPSHLVPYADITSPGDPTVHVYSRASAPNSSRFEAILSSLLHGQTISYSSGLSALHAALTLLNPRRISVGDGYHGCHGVIALFTRLTGLQKLDLDCPADALEKGDVILLETPVNPYGTAFDIAHHAEKAHSRGAFLIVDSTFAPPGLQDPFLHGADLVMHSGTKYFGGHSDMLCGVLATKRDDWAEQLKSDRLFIGNVMGNMESWLGVRSLRTLEVRVQRQSDSATRLVGWLDGCLRVRDPVAGSDAAVVQAVLKEIFHASVQRVEGDWLKKQMPNGFGPVFAISMTEERFAKELPKSLSAPLPLSDLFNQLEKHYPGIVEKVLSSCGVSLNGEYVDVKEDVDVVILPGAEVAIIPPVSSG</sequence>
<dbReference type="FunFam" id="3.40.640.10:FF:000072">
    <property type="entry name" value="Putative cystathionine beta-lyase"/>
    <property type="match status" value="1"/>
</dbReference>
<evidence type="ECO:0000256" key="3">
    <source>
        <dbReference type="RuleBase" id="RU362118"/>
    </source>
</evidence>
<dbReference type="SUPFAM" id="SSF53383">
    <property type="entry name" value="PLP-dependent transferases"/>
    <property type="match status" value="1"/>
</dbReference>
<accession>A0A1F5LA54</accession>
<comment type="similarity">
    <text evidence="3">Belongs to the trans-sulfuration enzymes family.</text>
</comment>
<dbReference type="PANTHER" id="PTHR11808">
    <property type="entry name" value="TRANS-SULFURATION ENZYME FAMILY MEMBER"/>
    <property type="match status" value="1"/>
</dbReference>
<dbReference type="Gene3D" id="3.40.640.10">
    <property type="entry name" value="Type I PLP-dependent aspartate aminotransferase-like (Major domain)"/>
    <property type="match status" value="1"/>
</dbReference>
<dbReference type="InterPro" id="IPR000277">
    <property type="entry name" value="Cys/Met-Metab_PyrdxlP-dep_enz"/>
</dbReference>
<evidence type="ECO:0000256" key="2">
    <source>
        <dbReference type="ARBA" id="ARBA00022898"/>
    </source>
</evidence>
<dbReference type="InterPro" id="IPR016155">
    <property type="entry name" value="Mopterin_synth/thiamin_S_b"/>
</dbReference>
<comment type="cofactor">
    <cofactor evidence="1 3">
        <name>pyridoxal 5'-phosphate</name>
        <dbReference type="ChEBI" id="CHEBI:597326"/>
    </cofactor>
</comment>
<dbReference type="OrthoDB" id="3512640at2759"/>
<dbReference type="EMBL" id="LXJU01000019">
    <property type="protein sequence ID" value="OGE49936.1"/>
    <property type="molecule type" value="Genomic_DNA"/>
</dbReference>
<proteinExistence type="inferred from homology"/>
<dbReference type="GO" id="GO:0005737">
    <property type="term" value="C:cytoplasm"/>
    <property type="evidence" value="ECO:0007669"/>
    <property type="project" value="TreeGrafter"/>
</dbReference>